<feature type="domain" description="GFO/IDH/MocA-like oxidoreductase" evidence="2">
    <location>
        <begin position="165"/>
        <end position="295"/>
    </location>
</feature>
<dbReference type="InterPro" id="IPR055170">
    <property type="entry name" value="GFO_IDH_MocA-like_dom"/>
</dbReference>
<sequence length="394" mass="44678">MKRRNFIKAGAVLGIGATIPAFSIHHHLNRQYNVGILGYGDRGSGLHSVLEQMPDKFKVTAICETLDFRIQNARKTRLNSDIKVFKDHKEMAASKHVDIIFIATPLSMHFEHAKTALEAGKHIYLEKAMTHTADDARALMELHKKFPKQTIQVGHQYRYSPLYFKVKDYIKSGYLGKVTQIESRWDRNHNWRRHVPSPELERQVNWRMYDQYSGGLVAELLSHQMDFVHWAFDTVPSTIYGTGGIDNFKDGRETFDNVQVVVRYEEEGIIGNYGATCSNQYEGYIFKIKGSKGTISLLMNDGYFYPEPDHLKELQQVDGVSGATKLDWSDNKSGIKLVTEPLKDGTYYALEDFYSSIEKAVEPNSNVINGGNTAIAVAMANKSLKSGILQKWEG</sequence>
<evidence type="ECO:0000259" key="2">
    <source>
        <dbReference type="Pfam" id="PF22725"/>
    </source>
</evidence>
<dbReference type="InterPro" id="IPR000683">
    <property type="entry name" value="Gfo/Idh/MocA-like_OxRdtase_N"/>
</dbReference>
<dbReference type="PANTHER" id="PTHR43818">
    <property type="entry name" value="BCDNA.GH03377"/>
    <property type="match status" value="1"/>
</dbReference>
<comment type="caution">
    <text evidence="3">The sequence shown here is derived from an EMBL/GenBank/DDBJ whole genome shotgun (WGS) entry which is preliminary data.</text>
</comment>
<dbReference type="InterPro" id="IPR036291">
    <property type="entry name" value="NAD(P)-bd_dom_sf"/>
</dbReference>
<dbReference type="Pfam" id="PF01408">
    <property type="entry name" value="GFO_IDH_MocA"/>
    <property type="match status" value="1"/>
</dbReference>
<dbReference type="SUPFAM" id="SSF55347">
    <property type="entry name" value="Glyceraldehyde-3-phosphate dehydrogenase-like, C-terminal domain"/>
    <property type="match status" value="1"/>
</dbReference>
<evidence type="ECO:0000313" key="4">
    <source>
        <dbReference type="Proteomes" id="UP001165488"/>
    </source>
</evidence>
<proteinExistence type="predicted"/>
<feature type="domain" description="Gfo/Idh/MocA-like oxidoreductase N-terminal" evidence="1">
    <location>
        <begin position="33"/>
        <end position="155"/>
    </location>
</feature>
<gene>
    <name evidence="3" type="ORF">MM236_02555</name>
</gene>
<dbReference type="Gene3D" id="3.30.360.10">
    <property type="entry name" value="Dihydrodipicolinate Reductase, domain 2"/>
    <property type="match status" value="1"/>
</dbReference>
<protein>
    <submittedName>
        <fullName evidence="3">Gfo/Idh/MocA family oxidoreductase</fullName>
    </submittedName>
</protein>
<dbReference type="Proteomes" id="UP001165488">
    <property type="component" value="Unassembled WGS sequence"/>
</dbReference>
<keyword evidence="4" id="KW-1185">Reference proteome</keyword>
<dbReference type="PANTHER" id="PTHR43818:SF12">
    <property type="entry name" value="NADH-DEPENDENT DEHYDROGENASE-RELATED"/>
    <property type="match status" value="1"/>
</dbReference>
<dbReference type="Pfam" id="PF22725">
    <property type="entry name" value="GFO_IDH_MocA_C3"/>
    <property type="match status" value="1"/>
</dbReference>
<dbReference type="SUPFAM" id="SSF51735">
    <property type="entry name" value="NAD(P)-binding Rossmann-fold domains"/>
    <property type="match status" value="1"/>
</dbReference>
<dbReference type="EMBL" id="JAKZGS010000002">
    <property type="protein sequence ID" value="MCH7396845.1"/>
    <property type="molecule type" value="Genomic_DNA"/>
</dbReference>
<organism evidence="3 4">
    <name type="scientific">Belliella calami</name>
    <dbReference type="NCBI Taxonomy" id="2923436"/>
    <lineage>
        <taxon>Bacteria</taxon>
        <taxon>Pseudomonadati</taxon>
        <taxon>Bacteroidota</taxon>
        <taxon>Cytophagia</taxon>
        <taxon>Cytophagales</taxon>
        <taxon>Cyclobacteriaceae</taxon>
        <taxon>Belliella</taxon>
    </lineage>
</organism>
<reference evidence="3" key="1">
    <citation type="submission" date="2022-03" db="EMBL/GenBank/DDBJ databases">
        <title>De novo assembled genomes of Belliella spp. (Cyclobacteriaceae) strains.</title>
        <authorList>
            <person name="Szabo A."/>
            <person name="Korponai K."/>
            <person name="Felfoldi T."/>
        </authorList>
    </citation>
    <scope>NUCLEOTIDE SEQUENCE</scope>
    <source>
        <strain evidence="3">DSM 107340</strain>
    </source>
</reference>
<dbReference type="InterPro" id="IPR050463">
    <property type="entry name" value="Gfo/Idh/MocA_oxidrdct_glycsds"/>
</dbReference>
<evidence type="ECO:0000259" key="1">
    <source>
        <dbReference type="Pfam" id="PF01408"/>
    </source>
</evidence>
<name>A0ABS9UJP5_9BACT</name>
<accession>A0ABS9UJP5</accession>
<dbReference type="Gene3D" id="3.40.50.720">
    <property type="entry name" value="NAD(P)-binding Rossmann-like Domain"/>
    <property type="match status" value="1"/>
</dbReference>
<evidence type="ECO:0000313" key="3">
    <source>
        <dbReference type="EMBL" id="MCH7396845.1"/>
    </source>
</evidence>
<dbReference type="RefSeq" id="WP_241273365.1">
    <property type="nucleotide sequence ID" value="NZ_JAKZGS010000002.1"/>
</dbReference>